<feature type="region of interest" description="Disordered" evidence="1">
    <location>
        <begin position="1"/>
        <end position="39"/>
    </location>
</feature>
<evidence type="ECO:0000313" key="2">
    <source>
        <dbReference type="EMBL" id="KAK3949474.1"/>
    </source>
</evidence>
<dbReference type="EMBL" id="MU859213">
    <property type="protein sequence ID" value="KAK3949474.1"/>
    <property type="molecule type" value="Genomic_DNA"/>
</dbReference>
<dbReference type="Proteomes" id="UP001303222">
    <property type="component" value="Unassembled WGS sequence"/>
</dbReference>
<name>A0AAN6SDC8_9PEZI</name>
<proteinExistence type="predicted"/>
<reference evidence="2" key="1">
    <citation type="journal article" date="2023" name="Mol. Phylogenet. Evol.">
        <title>Genome-scale phylogeny and comparative genomics of the fungal order Sordariales.</title>
        <authorList>
            <person name="Hensen N."/>
            <person name="Bonometti L."/>
            <person name="Westerberg I."/>
            <person name="Brannstrom I.O."/>
            <person name="Guillou S."/>
            <person name="Cros-Aarteil S."/>
            <person name="Calhoun S."/>
            <person name="Haridas S."/>
            <person name="Kuo A."/>
            <person name="Mondo S."/>
            <person name="Pangilinan J."/>
            <person name="Riley R."/>
            <person name="LaButti K."/>
            <person name="Andreopoulos B."/>
            <person name="Lipzen A."/>
            <person name="Chen C."/>
            <person name="Yan M."/>
            <person name="Daum C."/>
            <person name="Ng V."/>
            <person name="Clum A."/>
            <person name="Steindorff A."/>
            <person name="Ohm R.A."/>
            <person name="Martin F."/>
            <person name="Silar P."/>
            <person name="Natvig D.O."/>
            <person name="Lalanne C."/>
            <person name="Gautier V."/>
            <person name="Ament-Velasquez S.L."/>
            <person name="Kruys A."/>
            <person name="Hutchinson M.I."/>
            <person name="Powell A.J."/>
            <person name="Barry K."/>
            <person name="Miller A.N."/>
            <person name="Grigoriev I.V."/>
            <person name="Debuchy R."/>
            <person name="Gladieux P."/>
            <person name="Hiltunen Thoren M."/>
            <person name="Johannesson H."/>
        </authorList>
    </citation>
    <scope>NUCLEOTIDE SEQUENCE</scope>
    <source>
        <strain evidence="2">CBS 626.80</strain>
    </source>
</reference>
<dbReference type="AlphaFoldDB" id="A0AAN6SDC8"/>
<sequence>MSELGSPSENLPSAFEANGAPGVSSHGGGSPFRQRPTNDSARASLHLQYSSTFGPTPNILFINSHSQAAYNHQHPQMNFQQYFSQPEQIISTVFSPPTTPSLPTTTGISSMSDMESVPPLYTGSVPHLHFSFPMVSQCEWFSSQHVPPVQPGVYQNDTSHMPNTNGRASDWTEQHTEILREGKRLGKTVQQIIEHLSALDGKMRTPNCVTKRWARLKENCVPKQERDSIIHNLTPAMLQLVYNEVAKLGRGRMLNNNAGELAAVGQDLEEIAKRHMERCVQDMVVRMFGNNTTPPE</sequence>
<comment type="caution">
    <text evidence="2">The sequence shown here is derived from an EMBL/GenBank/DDBJ whole genome shotgun (WGS) entry which is preliminary data.</text>
</comment>
<evidence type="ECO:0000256" key="1">
    <source>
        <dbReference type="SAM" id="MobiDB-lite"/>
    </source>
</evidence>
<organism evidence="2 3">
    <name type="scientific">Pseudoneurospora amorphoporcata</name>
    <dbReference type="NCBI Taxonomy" id="241081"/>
    <lineage>
        <taxon>Eukaryota</taxon>
        <taxon>Fungi</taxon>
        <taxon>Dikarya</taxon>
        <taxon>Ascomycota</taxon>
        <taxon>Pezizomycotina</taxon>
        <taxon>Sordariomycetes</taxon>
        <taxon>Sordariomycetidae</taxon>
        <taxon>Sordariales</taxon>
        <taxon>Sordariaceae</taxon>
        <taxon>Pseudoneurospora</taxon>
    </lineage>
</organism>
<gene>
    <name evidence="2" type="ORF">QBC32DRAFT_326958</name>
</gene>
<feature type="compositionally biased region" description="Polar residues" evidence="1">
    <location>
        <begin position="1"/>
        <end position="11"/>
    </location>
</feature>
<accession>A0AAN6SDC8</accession>
<keyword evidence="3" id="KW-1185">Reference proteome</keyword>
<reference evidence="2" key="2">
    <citation type="submission" date="2023-06" db="EMBL/GenBank/DDBJ databases">
        <authorList>
            <consortium name="Lawrence Berkeley National Laboratory"/>
            <person name="Mondo S.J."/>
            <person name="Hensen N."/>
            <person name="Bonometti L."/>
            <person name="Westerberg I."/>
            <person name="Brannstrom I.O."/>
            <person name="Guillou S."/>
            <person name="Cros-Aarteil S."/>
            <person name="Calhoun S."/>
            <person name="Haridas S."/>
            <person name="Kuo A."/>
            <person name="Pangilinan J."/>
            <person name="Riley R."/>
            <person name="Labutti K."/>
            <person name="Andreopoulos B."/>
            <person name="Lipzen A."/>
            <person name="Chen C."/>
            <person name="Yanf M."/>
            <person name="Daum C."/>
            <person name="Ng V."/>
            <person name="Clum A."/>
            <person name="Steindorff A."/>
            <person name="Ohm R."/>
            <person name="Martin F."/>
            <person name="Silar P."/>
            <person name="Natvig D."/>
            <person name="Lalanne C."/>
            <person name="Gautier V."/>
            <person name="Ament-Velasquez S.L."/>
            <person name="Kruys A."/>
            <person name="Hutchinson M.I."/>
            <person name="Powell A.J."/>
            <person name="Barry K."/>
            <person name="Miller A.N."/>
            <person name="Grigoriev I.V."/>
            <person name="Debuchy R."/>
            <person name="Gladieux P."/>
            <person name="Thoren M.H."/>
            <person name="Johannesson H."/>
        </authorList>
    </citation>
    <scope>NUCLEOTIDE SEQUENCE</scope>
    <source>
        <strain evidence="2">CBS 626.80</strain>
    </source>
</reference>
<evidence type="ECO:0000313" key="3">
    <source>
        <dbReference type="Proteomes" id="UP001303222"/>
    </source>
</evidence>
<protein>
    <submittedName>
        <fullName evidence="2">Uncharacterized protein</fullName>
    </submittedName>
</protein>